<keyword evidence="2" id="KW-1185">Reference proteome</keyword>
<evidence type="ECO:0000313" key="2">
    <source>
        <dbReference type="Proteomes" id="UP000035642"/>
    </source>
</evidence>
<accession>A0A158P972</accession>
<dbReference type="Proteomes" id="UP000035642">
    <property type="component" value="Unassembled WGS sequence"/>
</dbReference>
<reference evidence="3" key="2">
    <citation type="submission" date="2016-04" db="UniProtKB">
        <authorList>
            <consortium name="WormBaseParasite"/>
        </authorList>
    </citation>
    <scope>IDENTIFICATION</scope>
</reference>
<sequence>MDVLETLRETIVSVQNEISSGVERLRFSVAPSSAAEKKCVTDAVDEIVKTTAGSDMLLKYQLSLDQMSIVADEGARLANLCSTRMGRAQQMCKERADAIMAIDSFLRNITEMEKKIRDLNKQVDKLTRFCNQTEQAMTYLEALCQIVRTEEEMDLLRQQSRSVATIINMDPSPALVLNTSVRPSDEVREQQEEVMLEEFLSGKIPASFQ</sequence>
<name>A0A158P972_ANGCA</name>
<dbReference type="WBParaSite" id="ACAC_0000791701-mRNA-1">
    <property type="protein sequence ID" value="ACAC_0000791701-mRNA-1"/>
    <property type="gene ID" value="ACAC_0000791701"/>
</dbReference>
<reference evidence="2" key="1">
    <citation type="submission" date="2012-09" db="EMBL/GenBank/DDBJ databases">
        <authorList>
            <person name="Martin A.A."/>
        </authorList>
    </citation>
    <scope>NUCLEOTIDE SEQUENCE</scope>
</reference>
<dbReference type="AlphaFoldDB" id="A0A158P972"/>
<dbReference type="STRING" id="6313.A0A158P972"/>
<feature type="coiled-coil region" evidence="1">
    <location>
        <begin position="102"/>
        <end position="159"/>
    </location>
</feature>
<proteinExistence type="predicted"/>
<organism evidence="2 3">
    <name type="scientific">Angiostrongylus cantonensis</name>
    <name type="common">Rat lungworm</name>
    <dbReference type="NCBI Taxonomy" id="6313"/>
    <lineage>
        <taxon>Eukaryota</taxon>
        <taxon>Metazoa</taxon>
        <taxon>Ecdysozoa</taxon>
        <taxon>Nematoda</taxon>
        <taxon>Chromadorea</taxon>
        <taxon>Rhabditida</taxon>
        <taxon>Rhabditina</taxon>
        <taxon>Rhabditomorpha</taxon>
        <taxon>Strongyloidea</taxon>
        <taxon>Metastrongylidae</taxon>
        <taxon>Angiostrongylus</taxon>
    </lineage>
</organism>
<evidence type="ECO:0000256" key="1">
    <source>
        <dbReference type="SAM" id="Coils"/>
    </source>
</evidence>
<keyword evidence="1" id="KW-0175">Coiled coil</keyword>
<protein>
    <submittedName>
        <fullName evidence="3">BLOC-1-related complex subunit 5</fullName>
    </submittedName>
</protein>
<evidence type="ECO:0000313" key="3">
    <source>
        <dbReference type="WBParaSite" id="ACAC_0000791701-mRNA-1"/>
    </source>
</evidence>